<sequence length="1276" mass="146290">MPNKQSKQPENFEENRQGSLWDSLPEEEPMQQSPGTIPLKPDNEHFTDKQWQAVFDGGDNLLVSASAGSGKTTVLVRRVIEKLKSGTNVDELLIVTFTEAAAREMKERIQRALSDALSKESDPKLQAHYAHQLTLLPQANISTLHAFCLTVIRRFYFLIGIDPVFRMLTDETETLLLKEEVWEELRESYYAAEDDLFYQLVENFSNDRSDEGLTSLVMRLYLFAVANPDPEGWLAALPESYETKLPFQENPLYQKQLKPQLVANLALALAEYQQALHLAESQVAFSNYLTKLQEELPQLQRLADALQEDRVEDFYLQLSSLALDSRLVAKRNENKELSQELLAHRKAGKEQIAVLKELMPFSPADSQTLMALAQPLVAKLAQLTSDFLQNYRNRKLAKGLLDFNDLEHYTLQILQGTSADQPGASSYYRQKFAEVMVDEYQDVNRLQEAILYYVRQVDPTSHEERLGNMFMVGDVKQSIYAFRLADPTLFIDKYLAFGDQDGGRRIILAENFRSRHEVLDFTNLVFMQLMDPAVGQIAYDEAAALIPAFPDFPEVPGFETELLIYEKGEPRSSQQIENKTQGELLLTAAKIRQLMTEGFQVYDKKKQSLRPIEYRDIVLLTPTKTKNEEIITCFQQLNIPLEISDAENYFQTTEIQTIISLLTIIDNPDNDIPLAAVLRSPIVGLTEPELGQIRVAEKQGSFYQALLAYGQVGEAQLQEKVTAFLAQLTTWRDLSKVRSIPELLWQIYDDTGYLDHVLAMAVGRQRYANLIALVDRAQTYEGSSFRGLYKFIRMVERMQEKQVDLAKPLATPVENAVRVMTIHGSKGLEFPVVFVMDMSREMSQQDFQTRYLFEEKLGAGIKYLEPETRVEYETLPYQALLQVRRQKAYSEEMRKLYVALTRAEQKLFLVGSYKDQAEAGKKWQQASNQTEVVLNPALRMQAANVLMNWVGRTLWRHPQMTTYFPEAADRALTVGAPVDFEISFYDEAQVISWVTTLQAQKVTEETGDAAMQPPQDALRVKEQQQLEGEFQRLKQRLDYQYPHEKATKTTSYQSVSEIKRMFDDPDNSDEARIDWLSAEEQETNRRYRFTETELPKPAFLEETSVAGNQVGSATHLFLQLWPLNLEPSADHLQGFADKLVKHRLLTPELAERIDFAAVAWFLTGTLGQKMRENPENVHREQPFAMLKEAREIFREYDATQDELLIHGIIDGYIEEADQIYLYDFKTDFVLSGSEEVMKERYQGQLILYKQALEQALGKPVTTTALVWLAERKILNL</sequence>
<dbReference type="PANTHER" id="PTHR11070:SF48">
    <property type="entry name" value="ATP-DEPENDENT HELICASE_NUCLEASE SUBUNIT A"/>
    <property type="match status" value="1"/>
</dbReference>
<comment type="catalytic activity">
    <reaction evidence="11 13">
        <text>Couples ATP hydrolysis with the unwinding of duplex DNA by translocating in the 3'-5' direction.</text>
        <dbReference type="EC" id="5.6.2.4"/>
    </reaction>
</comment>
<feature type="binding site" evidence="14">
    <location>
        <begin position="65"/>
        <end position="72"/>
    </location>
    <ligand>
        <name>ATP</name>
        <dbReference type="ChEBI" id="CHEBI:30616"/>
    </ligand>
</feature>
<evidence type="ECO:0000256" key="7">
    <source>
        <dbReference type="ARBA" id="ARBA00022840"/>
    </source>
</evidence>
<reference evidence="19" key="1">
    <citation type="submission" date="2016-06" db="EMBL/GenBank/DDBJ databases">
        <authorList>
            <person name="Van Tyne D."/>
        </authorList>
    </citation>
    <scope>NUCLEOTIDE SEQUENCE</scope>
    <source>
        <strain evidence="19">JM9A</strain>
    </source>
</reference>
<evidence type="ECO:0000313" key="20">
    <source>
        <dbReference type="Proteomes" id="UP001429357"/>
    </source>
</evidence>
<dbReference type="InterPro" id="IPR000212">
    <property type="entry name" value="DNA_helicase_UvrD/REP"/>
</dbReference>
<dbReference type="EC" id="5.6.2.4" evidence="13"/>
<keyword evidence="9 13" id="KW-0234">DNA repair</keyword>
<dbReference type="SUPFAM" id="SSF52980">
    <property type="entry name" value="Restriction endonuclease-like"/>
    <property type="match status" value="1"/>
</dbReference>
<evidence type="ECO:0000256" key="2">
    <source>
        <dbReference type="ARBA" id="ARBA00022741"/>
    </source>
</evidence>
<evidence type="ECO:0000259" key="17">
    <source>
        <dbReference type="PROSITE" id="PS51198"/>
    </source>
</evidence>
<keyword evidence="15" id="KW-0175">Coiled coil</keyword>
<dbReference type="InterPro" id="IPR011604">
    <property type="entry name" value="PDDEXK-like_dom_sf"/>
</dbReference>
<dbReference type="Gene3D" id="3.40.50.300">
    <property type="entry name" value="P-loop containing nucleotide triphosphate hydrolases"/>
    <property type="match status" value="4"/>
</dbReference>
<evidence type="ECO:0000256" key="10">
    <source>
        <dbReference type="ARBA" id="ARBA00023235"/>
    </source>
</evidence>
<dbReference type="NCBIfam" id="TIGR02785">
    <property type="entry name" value="addA_Gpos"/>
    <property type="match status" value="1"/>
</dbReference>
<reference evidence="19" key="2">
    <citation type="submission" date="2024-02" db="EMBL/GenBank/DDBJ databases">
        <title>The Genome Sequence of Enterococcus diestrammenae JM9A.</title>
        <authorList>
            <person name="Earl A."/>
            <person name="Manson A."/>
            <person name="Gilmore M."/>
            <person name="Sanders J."/>
            <person name="Shea T."/>
            <person name="Howe W."/>
            <person name="Livny J."/>
            <person name="Cuomo C."/>
            <person name="Neafsey D."/>
            <person name="Birren B."/>
        </authorList>
    </citation>
    <scope>NUCLEOTIDE SEQUENCE</scope>
    <source>
        <strain evidence="19">JM9A</strain>
    </source>
</reference>
<name>A0ABV0F2G2_9ENTE</name>
<dbReference type="HAMAP" id="MF_01451">
    <property type="entry name" value="AddA"/>
    <property type="match status" value="1"/>
</dbReference>
<evidence type="ECO:0000256" key="9">
    <source>
        <dbReference type="ARBA" id="ARBA00023204"/>
    </source>
</evidence>
<feature type="coiled-coil region" evidence="15">
    <location>
        <begin position="262"/>
        <end position="347"/>
    </location>
</feature>
<dbReference type="InterPro" id="IPR014152">
    <property type="entry name" value="AddA"/>
</dbReference>
<dbReference type="Pfam" id="PF13361">
    <property type="entry name" value="UvrD_C"/>
    <property type="match status" value="1"/>
</dbReference>
<dbReference type="Gene3D" id="3.90.320.10">
    <property type="match status" value="1"/>
</dbReference>
<comment type="subunit">
    <text evidence="13">Heterodimer of AddA and AddB/RexB.</text>
</comment>
<feature type="region of interest" description="Disordered" evidence="16">
    <location>
        <begin position="1"/>
        <end position="43"/>
    </location>
</feature>
<evidence type="ECO:0000256" key="15">
    <source>
        <dbReference type="SAM" id="Coils"/>
    </source>
</evidence>
<dbReference type="InterPro" id="IPR011335">
    <property type="entry name" value="Restrct_endonuc-II-like"/>
</dbReference>
<gene>
    <name evidence="13" type="primary">addA</name>
    <name evidence="19" type="ORF">BAU18_001775</name>
</gene>
<keyword evidence="5 13" id="KW-0347">Helicase</keyword>
<dbReference type="Pfam" id="PF12705">
    <property type="entry name" value="PDDEXK_1"/>
    <property type="match status" value="1"/>
</dbReference>
<dbReference type="GO" id="GO:0004386">
    <property type="term" value="F:helicase activity"/>
    <property type="evidence" value="ECO:0007669"/>
    <property type="project" value="UniProtKB-KW"/>
</dbReference>
<dbReference type="PANTHER" id="PTHR11070">
    <property type="entry name" value="UVRD / RECB / PCRA DNA HELICASE FAMILY MEMBER"/>
    <property type="match status" value="1"/>
</dbReference>
<organism evidence="19 20">
    <name type="scientific">Enterococcus diestrammenae</name>
    <dbReference type="NCBI Taxonomy" id="1155073"/>
    <lineage>
        <taxon>Bacteria</taxon>
        <taxon>Bacillati</taxon>
        <taxon>Bacillota</taxon>
        <taxon>Bacilli</taxon>
        <taxon>Lactobacillales</taxon>
        <taxon>Enterococcaceae</taxon>
        <taxon>Enterococcus</taxon>
    </lineage>
</organism>
<protein>
    <recommendedName>
        <fullName evidence="13">ATP-dependent helicase/nuclease subunit A</fullName>
        <ecNumber evidence="13">3.1.-.-</ecNumber>
        <ecNumber evidence="13">5.6.2.4</ecNumber>
    </recommendedName>
    <alternativeName>
        <fullName evidence="13">ATP-dependent helicase/nuclease AddA</fullName>
    </alternativeName>
    <alternativeName>
        <fullName evidence="13">DNA 3'-5' helicase AddA</fullName>
    </alternativeName>
</protein>
<dbReference type="SUPFAM" id="SSF52540">
    <property type="entry name" value="P-loop containing nucleoside triphosphate hydrolases"/>
    <property type="match status" value="1"/>
</dbReference>
<dbReference type="InterPro" id="IPR014016">
    <property type="entry name" value="UvrD-like_ATP-bd"/>
</dbReference>
<dbReference type="Proteomes" id="UP001429357">
    <property type="component" value="Unassembled WGS sequence"/>
</dbReference>
<keyword evidence="1 13" id="KW-0540">Nuclease</keyword>
<dbReference type="Pfam" id="PF00580">
    <property type="entry name" value="UvrD-helicase"/>
    <property type="match status" value="1"/>
</dbReference>
<dbReference type="InterPro" id="IPR027417">
    <property type="entry name" value="P-loop_NTPase"/>
</dbReference>
<proteinExistence type="inferred from homology"/>
<keyword evidence="8 13" id="KW-0238">DNA-binding</keyword>
<evidence type="ECO:0000256" key="12">
    <source>
        <dbReference type="ARBA" id="ARBA00048988"/>
    </source>
</evidence>
<dbReference type="InterPro" id="IPR014017">
    <property type="entry name" value="DNA_helicase_UvrD-like_C"/>
</dbReference>
<feature type="domain" description="UvrD-like helicase ATP-binding" evidence="17">
    <location>
        <begin position="44"/>
        <end position="515"/>
    </location>
</feature>
<evidence type="ECO:0000256" key="3">
    <source>
        <dbReference type="ARBA" id="ARBA00022763"/>
    </source>
</evidence>
<evidence type="ECO:0000256" key="14">
    <source>
        <dbReference type="PROSITE-ProRule" id="PRU00560"/>
    </source>
</evidence>
<keyword evidence="2 13" id="KW-0547">Nucleotide-binding</keyword>
<dbReference type="InterPro" id="IPR038726">
    <property type="entry name" value="PDDEXK_AddAB-type"/>
</dbReference>
<keyword evidence="7 13" id="KW-0067">ATP-binding</keyword>
<accession>A0ABV0F2G2</accession>
<evidence type="ECO:0000256" key="6">
    <source>
        <dbReference type="ARBA" id="ARBA00022839"/>
    </source>
</evidence>
<keyword evidence="3 13" id="KW-0227">DNA damage</keyword>
<dbReference type="EMBL" id="MAEI02000001">
    <property type="protein sequence ID" value="MEO1782182.1"/>
    <property type="molecule type" value="Genomic_DNA"/>
</dbReference>
<comment type="caution">
    <text evidence="19">The sequence shown here is derived from an EMBL/GenBank/DDBJ whole genome shotgun (WGS) entry which is preliminary data.</text>
</comment>
<feature type="domain" description="UvrD-like helicase C-terminal" evidence="18">
    <location>
        <begin position="542"/>
        <end position="827"/>
    </location>
</feature>
<dbReference type="EC" id="3.1.-.-" evidence="13"/>
<evidence type="ECO:0000256" key="16">
    <source>
        <dbReference type="SAM" id="MobiDB-lite"/>
    </source>
</evidence>
<evidence type="ECO:0000256" key="8">
    <source>
        <dbReference type="ARBA" id="ARBA00023125"/>
    </source>
</evidence>
<evidence type="ECO:0000256" key="11">
    <source>
        <dbReference type="ARBA" id="ARBA00034617"/>
    </source>
</evidence>
<comment type="function">
    <text evidence="13">The heterodimer acts as both an ATP-dependent DNA helicase and an ATP-dependent, dual-direction single-stranded exonuclease. Recognizes the chi site generating a DNA molecule suitable for the initiation of homologous recombination. The AddA nuclease domain is required for chi fragment generation; this subunit has the helicase and 3' -&gt; 5' nuclease activities.</text>
</comment>
<dbReference type="PROSITE" id="PS51198">
    <property type="entry name" value="UVRD_HELICASE_ATP_BIND"/>
    <property type="match status" value="1"/>
</dbReference>
<evidence type="ECO:0000256" key="1">
    <source>
        <dbReference type="ARBA" id="ARBA00022722"/>
    </source>
</evidence>
<evidence type="ECO:0000313" key="19">
    <source>
        <dbReference type="EMBL" id="MEO1782182.1"/>
    </source>
</evidence>
<keyword evidence="10 13" id="KW-0413">Isomerase</keyword>
<evidence type="ECO:0000256" key="5">
    <source>
        <dbReference type="ARBA" id="ARBA00022806"/>
    </source>
</evidence>
<evidence type="ECO:0000256" key="4">
    <source>
        <dbReference type="ARBA" id="ARBA00022801"/>
    </source>
</evidence>
<dbReference type="PROSITE" id="PS51217">
    <property type="entry name" value="UVRD_HELICASE_CTER"/>
    <property type="match status" value="1"/>
</dbReference>
<evidence type="ECO:0000259" key="18">
    <source>
        <dbReference type="PROSITE" id="PS51217"/>
    </source>
</evidence>
<comment type="catalytic activity">
    <reaction evidence="12 13">
        <text>ATP + H2O = ADP + phosphate + H(+)</text>
        <dbReference type="Rhea" id="RHEA:13065"/>
        <dbReference type="ChEBI" id="CHEBI:15377"/>
        <dbReference type="ChEBI" id="CHEBI:15378"/>
        <dbReference type="ChEBI" id="CHEBI:30616"/>
        <dbReference type="ChEBI" id="CHEBI:43474"/>
        <dbReference type="ChEBI" id="CHEBI:456216"/>
        <dbReference type="EC" id="5.6.2.4"/>
    </reaction>
</comment>
<comment type="similarity">
    <text evidence="13">Belongs to the helicase family. AddA subfamily.</text>
</comment>
<keyword evidence="4 13" id="KW-0378">Hydrolase</keyword>
<evidence type="ECO:0000256" key="13">
    <source>
        <dbReference type="HAMAP-Rule" id="MF_01451"/>
    </source>
</evidence>
<comment type="cofactor">
    <cofactor evidence="13">
        <name>Mg(2+)</name>
        <dbReference type="ChEBI" id="CHEBI:18420"/>
    </cofactor>
</comment>
<keyword evidence="20" id="KW-1185">Reference proteome</keyword>
<keyword evidence="6 13" id="KW-0269">Exonuclease</keyword>